<sequence>MDDAPRSSSPTGEYVALRWETALAECKRYLNETDYRRLLEFNTCESLLENLQLLQNNYGTQTLLLNGKRIATSLDHYRNFSLALAVASQRNTINAALLWGAVNLAVEVYAAHGTLFSHIVDMIADMGYDLEMVNSYDWVAAGEPQMERVLVDIVVDVILFWVQTTRFLRRHPIVNLANTAWPAVCTDFDATLSRIRKRLAQLKDKAEALSIQKSAMDAKHASAATTSTAASDVSLPCTIVPFPRNTAFCGRESELQSISDALDQDPENPQYKILTLVGMGGVGKSQIALSYAFDRADSGVKAVFWINSETALTVAESYTEVALRLQLEGAAADGQHLKNRYLVSKWFQQTKVEWLVIFDNVEDLGVMDGYWPPSSRGSILITTRHENIAFEINSDTLRICPFSTEQGSTLILKTLHRGSYSGDEEQASETLSTVLGGLALAITVAAMQIRLKRMPIQSFVQSYIERGQSLQSSSKIKNIFYKHSLETVWKTAFDNMDSNAAFIFDTACFCAPDNLPMAIFENPVPEVEHEDDSRHRYNPVDGLESLLLASLVSQDESGDISIHRVLQEEYRKWLGPERQLASLKKATKLLLGVFPHQKDGRSMHPVWSICRKYISHVVMLADIFKRNSYKSLPAEQFHDFIELCSYAAWYLFEISSYKQCTTFAITAIEACGSDETLILAHLSQTVGYAERERGHPKEAGIYLEQAKRIRERLLPPNHPEIANIYSSLAGVYVSSGKYDEGLGLFNEAVKIDLTTPYAEHKFIIFRRYLNMATAERLKGNLDAALEYVDLATPYILDSFGAETHFDITQIYYRGNIAYDRNDLPQAQSYYEHACRGHVSEQEFHPAHICANYKLACTEIKLGKILRAIERLRYAQTLCEVCEASKGDKGDTARIKRKLAEALILLDEKDSEAAVLKEEAENVRRELQGAEFENLPDNDNSYSLLVAHYFR</sequence>
<feature type="coiled-coil region" evidence="2">
    <location>
        <begin position="898"/>
        <end position="932"/>
    </location>
</feature>
<feature type="repeat" description="TPR" evidence="1">
    <location>
        <begin position="722"/>
        <end position="755"/>
    </location>
</feature>
<feature type="coiled-coil region" evidence="2">
    <location>
        <begin position="192"/>
        <end position="219"/>
    </location>
</feature>
<evidence type="ECO:0000313" key="6">
    <source>
        <dbReference type="Proteomes" id="UP000184356"/>
    </source>
</evidence>
<dbReference type="AlphaFoldDB" id="A0A1L9T7X2"/>
<keyword evidence="1" id="KW-0802">TPR repeat</keyword>
<dbReference type="InterPro" id="IPR019734">
    <property type="entry name" value="TPR_rpt"/>
</dbReference>
<dbReference type="PANTHER" id="PTHR35205:SF1">
    <property type="entry name" value="ZU5 DOMAIN-CONTAINING PROTEIN"/>
    <property type="match status" value="1"/>
</dbReference>
<evidence type="ECO:0000313" key="5">
    <source>
        <dbReference type="EMBL" id="OJJ55475.1"/>
    </source>
</evidence>
<dbReference type="RefSeq" id="XP_040699281.1">
    <property type="nucleotide sequence ID" value="XM_040852708.1"/>
</dbReference>
<keyword evidence="6" id="KW-1185">Reference proteome</keyword>
<evidence type="ECO:0000259" key="4">
    <source>
        <dbReference type="Pfam" id="PF24809"/>
    </source>
</evidence>
<dbReference type="Proteomes" id="UP000184356">
    <property type="component" value="Unassembled WGS sequence"/>
</dbReference>
<keyword evidence="2" id="KW-0175">Coiled coil</keyword>
<dbReference type="Pfam" id="PF00931">
    <property type="entry name" value="NB-ARC"/>
    <property type="match status" value="1"/>
</dbReference>
<feature type="domain" description="NB-ARC" evidence="3">
    <location>
        <begin position="252"/>
        <end position="408"/>
    </location>
</feature>
<evidence type="ECO:0000259" key="3">
    <source>
        <dbReference type="Pfam" id="PF00931"/>
    </source>
</evidence>
<dbReference type="InterPro" id="IPR027417">
    <property type="entry name" value="P-loop_NTPase"/>
</dbReference>
<proteinExistence type="predicted"/>
<dbReference type="Pfam" id="PF13424">
    <property type="entry name" value="TPR_12"/>
    <property type="match status" value="1"/>
</dbReference>
<name>A0A1L9T7X2_9EURO</name>
<dbReference type="PROSITE" id="PS50005">
    <property type="entry name" value="TPR"/>
    <property type="match status" value="1"/>
</dbReference>
<dbReference type="Gene3D" id="3.40.50.300">
    <property type="entry name" value="P-loop containing nucleotide triphosphate hydrolases"/>
    <property type="match status" value="1"/>
</dbReference>
<dbReference type="SUPFAM" id="SSF48452">
    <property type="entry name" value="TPR-like"/>
    <property type="match status" value="2"/>
</dbReference>
<dbReference type="EMBL" id="KV878592">
    <property type="protein sequence ID" value="OJJ55475.1"/>
    <property type="molecule type" value="Genomic_DNA"/>
</dbReference>
<reference evidence="6" key="1">
    <citation type="journal article" date="2017" name="Genome Biol.">
        <title>Comparative genomics reveals high biological diversity and specific adaptations in the industrially and medically important fungal genus Aspergillus.</title>
        <authorList>
            <person name="de Vries R.P."/>
            <person name="Riley R."/>
            <person name="Wiebenga A."/>
            <person name="Aguilar-Osorio G."/>
            <person name="Amillis S."/>
            <person name="Uchima C.A."/>
            <person name="Anderluh G."/>
            <person name="Asadollahi M."/>
            <person name="Askin M."/>
            <person name="Barry K."/>
            <person name="Battaglia E."/>
            <person name="Bayram O."/>
            <person name="Benocci T."/>
            <person name="Braus-Stromeyer S.A."/>
            <person name="Caldana C."/>
            <person name="Canovas D."/>
            <person name="Cerqueira G.C."/>
            <person name="Chen F."/>
            <person name="Chen W."/>
            <person name="Choi C."/>
            <person name="Clum A."/>
            <person name="Dos Santos R.A."/>
            <person name="Damasio A.R."/>
            <person name="Diallinas G."/>
            <person name="Emri T."/>
            <person name="Fekete E."/>
            <person name="Flipphi M."/>
            <person name="Freyberg S."/>
            <person name="Gallo A."/>
            <person name="Gournas C."/>
            <person name="Habgood R."/>
            <person name="Hainaut M."/>
            <person name="Harispe M.L."/>
            <person name="Henrissat B."/>
            <person name="Hilden K.S."/>
            <person name="Hope R."/>
            <person name="Hossain A."/>
            <person name="Karabika E."/>
            <person name="Karaffa L."/>
            <person name="Karanyi Z."/>
            <person name="Krasevec N."/>
            <person name="Kuo A."/>
            <person name="Kusch H."/>
            <person name="LaButti K."/>
            <person name="Lagendijk E.L."/>
            <person name="Lapidus A."/>
            <person name="Levasseur A."/>
            <person name="Lindquist E."/>
            <person name="Lipzen A."/>
            <person name="Logrieco A.F."/>
            <person name="MacCabe A."/>
            <person name="Maekelae M.R."/>
            <person name="Malavazi I."/>
            <person name="Melin P."/>
            <person name="Meyer V."/>
            <person name="Mielnichuk N."/>
            <person name="Miskei M."/>
            <person name="Molnar A.P."/>
            <person name="Mule G."/>
            <person name="Ngan C.Y."/>
            <person name="Orejas M."/>
            <person name="Orosz E."/>
            <person name="Ouedraogo J.P."/>
            <person name="Overkamp K.M."/>
            <person name="Park H.-S."/>
            <person name="Perrone G."/>
            <person name="Piumi F."/>
            <person name="Punt P.J."/>
            <person name="Ram A.F."/>
            <person name="Ramon A."/>
            <person name="Rauscher S."/>
            <person name="Record E."/>
            <person name="Riano-Pachon D.M."/>
            <person name="Robert V."/>
            <person name="Roehrig J."/>
            <person name="Ruller R."/>
            <person name="Salamov A."/>
            <person name="Salih N.S."/>
            <person name="Samson R.A."/>
            <person name="Sandor E."/>
            <person name="Sanguinetti M."/>
            <person name="Schuetze T."/>
            <person name="Sepcic K."/>
            <person name="Shelest E."/>
            <person name="Sherlock G."/>
            <person name="Sophianopoulou V."/>
            <person name="Squina F.M."/>
            <person name="Sun H."/>
            <person name="Susca A."/>
            <person name="Todd R.B."/>
            <person name="Tsang A."/>
            <person name="Unkles S.E."/>
            <person name="van de Wiele N."/>
            <person name="van Rossen-Uffink D."/>
            <person name="Oliveira J.V."/>
            <person name="Vesth T.C."/>
            <person name="Visser J."/>
            <person name="Yu J.-H."/>
            <person name="Zhou M."/>
            <person name="Andersen M.R."/>
            <person name="Archer D.B."/>
            <person name="Baker S.E."/>
            <person name="Benoit I."/>
            <person name="Brakhage A.A."/>
            <person name="Braus G.H."/>
            <person name="Fischer R."/>
            <person name="Frisvad J.C."/>
            <person name="Goldman G.H."/>
            <person name="Houbraken J."/>
            <person name="Oakley B."/>
            <person name="Pocsi I."/>
            <person name="Scazzocchio C."/>
            <person name="Seiboth B."/>
            <person name="vanKuyk P.A."/>
            <person name="Wortman J."/>
            <person name="Dyer P.S."/>
            <person name="Grigoriev I.V."/>
        </authorList>
    </citation>
    <scope>NUCLEOTIDE SEQUENCE [LARGE SCALE GENOMIC DNA]</scope>
    <source>
        <strain evidence="6">CBS 593.65</strain>
    </source>
</reference>
<dbReference type="Gene3D" id="1.25.40.10">
    <property type="entry name" value="Tetratricopeptide repeat domain"/>
    <property type="match status" value="2"/>
</dbReference>
<evidence type="ECO:0000256" key="1">
    <source>
        <dbReference type="PROSITE-ProRule" id="PRU00339"/>
    </source>
</evidence>
<dbReference type="Pfam" id="PF24809">
    <property type="entry name" value="DUF7708"/>
    <property type="match status" value="1"/>
</dbReference>
<dbReference type="SUPFAM" id="SSF52540">
    <property type="entry name" value="P-loop containing nucleoside triphosphate hydrolases"/>
    <property type="match status" value="1"/>
</dbReference>
<dbReference type="InterPro" id="IPR002182">
    <property type="entry name" value="NB-ARC"/>
</dbReference>
<dbReference type="GeneID" id="63768781"/>
<dbReference type="VEuPathDB" id="FungiDB:ASPSYDRAFT_92607"/>
<feature type="domain" description="DUF7708" evidence="4">
    <location>
        <begin position="83"/>
        <end position="210"/>
    </location>
</feature>
<gene>
    <name evidence="5" type="ORF">ASPSYDRAFT_92607</name>
</gene>
<dbReference type="GO" id="GO:0043531">
    <property type="term" value="F:ADP binding"/>
    <property type="evidence" value="ECO:0007669"/>
    <property type="project" value="InterPro"/>
</dbReference>
<dbReference type="OrthoDB" id="6161812at2759"/>
<accession>A0A1L9T7X2</accession>
<dbReference type="InterPro" id="IPR056125">
    <property type="entry name" value="DUF7708"/>
</dbReference>
<organism evidence="5 6">
    <name type="scientific">Aspergillus sydowii CBS 593.65</name>
    <dbReference type="NCBI Taxonomy" id="1036612"/>
    <lineage>
        <taxon>Eukaryota</taxon>
        <taxon>Fungi</taxon>
        <taxon>Dikarya</taxon>
        <taxon>Ascomycota</taxon>
        <taxon>Pezizomycotina</taxon>
        <taxon>Eurotiomycetes</taxon>
        <taxon>Eurotiomycetidae</taxon>
        <taxon>Eurotiales</taxon>
        <taxon>Aspergillaceae</taxon>
        <taxon>Aspergillus</taxon>
        <taxon>Aspergillus subgen. Nidulantes</taxon>
    </lineage>
</organism>
<dbReference type="STRING" id="1036612.A0A1L9T7X2"/>
<evidence type="ECO:0000256" key="2">
    <source>
        <dbReference type="SAM" id="Coils"/>
    </source>
</evidence>
<protein>
    <submittedName>
        <fullName evidence="5">Uncharacterized protein</fullName>
    </submittedName>
</protein>
<dbReference type="PANTHER" id="PTHR35205">
    <property type="entry name" value="NB-ARC AND TPR DOMAIN PROTEIN"/>
    <property type="match status" value="1"/>
</dbReference>
<dbReference type="InterPro" id="IPR011990">
    <property type="entry name" value="TPR-like_helical_dom_sf"/>
</dbReference>